<evidence type="ECO:0000313" key="2">
    <source>
        <dbReference type="WBParaSite" id="nRc.2.0.1.t17371-RA"/>
    </source>
</evidence>
<proteinExistence type="predicted"/>
<dbReference type="AlphaFoldDB" id="A0A915IU46"/>
<dbReference type="Proteomes" id="UP000887565">
    <property type="component" value="Unplaced"/>
</dbReference>
<evidence type="ECO:0000313" key="1">
    <source>
        <dbReference type="Proteomes" id="UP000887565"/>
    </source>
</evidence>
<name>A0A915IU46_ROMCU</name>
<accession>A0A915IU46</accession>
<keyword evidence="1" id="KW-1185">Reference proteome</keyword>
<sequence length="101" mass="11011">MSTKKCSSLIPYEIHGLEVPFPWEALLVPAVIECCGNLALESVFAYTTKTSASGPFVIQNLVPFKMYLLPTFCALSFMETTSVPELASLIAKAPKCSPEHN</sequence>
<protein>
    <submittedName>
        <fullName evidence="2">Uncharacterized protein</fullName>
    </submittedName>
</protein>
<organism evidence="1 2">
    <name type="scientific">Romanomermis culicivorax</name>
    <name type="common">Nematode worm</name>
    <dbReference type="NCBI Taxonomy" id="13658"/>
    <lineage>
        <taxon>Eukaryota</taxon>
        <taxon>Metazoa</taxon>
        <taxon>Ecdysozoa</taxon>
        <taxon>Nematoda</taxon>
        <taxon>Enoplea</taxon>
        <taxon>Dorylaimia</taxon>
        <taxon>Mermithida</taxon>
        <taxon>Mermithoidea</taxon>
        <taxon>Mermithidae</taxon>
        <taxon>Romanomermis</taxon>
    </lineage>
</organism>
<dbReference type="WBParaSite" id="nRc.2.0.1.t17371-RA">
    <property type="protein sequence ID" value="nRc.2.0.1.t17371-RA"/>
    <property type="gene ID" value="nRc.2.0.1.g17371"/>
</dbReference>
<reference evidence="2" key="1">
    <citation type="submission" date="2022-11" db="UniProtKB">
        <authorList>
            <consortium name="WormBaseParasite"/>
        </authorList>
    </citation>
    <scope>IDENTIFICATION</scope>
</reference>